<protein>
    <recommendedName>
        <fullName evidence="1">Amidohydrolase-related domain-containing protein</fullName>
    </recommendedName>
</protein>
<evidence type="ECO:0000259" key="1">
    <source>
        <dbReference type="Pfam" id="PF01979"/>
    </source>
</evidence>
<dbReference type="SUPFAM" id="SSF51556">
    <property type="entry name" value="Metallo-dependent hydrolases"/>
    <property type="match status" value="1"/>
</dbReference>
<sequence length="377" mass="41686">MGTLIIRSGKVYNPARHEWSYKDIAVKDGRIMEGLPSGDCEVVDASGCIVTAGLIDYHVHYFNHGTENGVNPDAASFPCGITTVVDGGSCGAANYEMYRRGVMSFSDVRILNMLLMGSGGQTTNQYPEHMEERYFDRDKIRALFRTYPDNLVGLKLRLSADIIGENEAEKSLRATVAVAEELGCNICVHITDPAMDLEKLAGMLRRNDVICHVYQGKGRETILDENGMVRKGIMDARERGVLFDASNGCNNYDLEISRKAMKQGFIPDIISSDINTAGFYLQPLHSLPRIMSKYLDMGMCLERVLDAVTVCPARLIGREELASLDMGGTADVAILKLVEKEVCYRDRNGHTFTGHQVIVPQMTIKGGKVMYCQADFA</sequence>
<dbReference type="Pfam" id="PF01979">
    <property type="entry name" value="Amidohydro_1"/>
    <property type="match status" value="1"/>
</dbReference>
<dbReference type="GO" id="GO:0019213">
    <property type="term" value="F:deacetylase activity"/>
    <property type="evidence" value="ECO:0007669"/>
    <property type="project" value="InterPro"/>
</dbReference>
<dbReference type="RefSeq" id="WP_002595709.1">
    <property type="nucleotide sequence ID" value="NZ_KB851020.1"/>
</dbReference>
<dbReference type="PANTHER" id="PTHR42717:SF1">
    <property type="entry name" value="IMIDAZOLONEPROPIONASE AND RELATED AMIDOHYDROLASES"/>
    <property type="match status" value="1"/>
</dbReference>
<dbReference type="PATRIC" id="fig|999408.3.peg.2445"/>
<feature type="domain" description="Amidohydrolase-related" evidence="1">
    <location>
        <begin position="49"/>
        <end position="369"/>
    </location>
</feature>
<dbReference type="InterPro" id="IPR011059">
    <property type="entry name" value="Metal-dep_hydrolase_composite"/>
</dbReference>
<dbReference type="PANTHER" id="PTHR42717">
    <property type="entry name" value="DIHYDROOROTASE-RELATED"/>
    <property type="match status" value="1"/>
</dbReference>
<dbReference type="NCBIfam" id="NF009060">
    <property type="entry name" value="PRK12394.1"/>
    <property type="match status" value="1"/>
</dbReference>
<proteinExistence type="predicted"/>
<dbReference type="EMBL" id="AGYR01000023">
    <property type="protein sequence ID" value="ENZ15218.1"/>
    <property type="molecule type" value="Genomic_DNA"/>
</dbReference>
<dbReference type="GeneID" id="57960817"/>
<dbReference type="HOGENOM" id="CLU_036699_0_0_9"/>
<dbReference type="InterPro" id="IPR020043">
    <property type="entry name" value="Deacetylase_Atu3266-like"/>
</dbReference>
<dbReference type="InterPro" id="IPR006680">
    <property type="entry name" value="Amidohydro-rel"/>
</dbReference>
<dbReference type="InterPro" id="IPR032466">
    <property type="entry name" value="Metal_Hydrolase"/>
</dbReference>
<dbReference type="AlphaFoldDB" id="A0A0E2HPN5"/>
<dbReference type="Proteomes" id="UP000013085">
    <property type="component" value="Unassembled WGS sequence"/>
</dbReference>
<name>A0A0E2HPN5_9FIRM</name>
<dbReference type="Gene3D" id="2.30.40.10">
    <property type="entry name" value="Urease, subunit C, domain 1"/>
    <property type="match status" value="1"/>
</dbReference>
<gene>
    <name evidence="2" type="ORF">HMPREF1090_02278</name>
</gene>
<comment type="caution">
    <text evidence="2">The sequence shown here is derived from an EMBL/GenBank/DDBJ whole genome shotgun (WGS) entry which is preliminary data.</text>
</comment>
<reference evidence="2 3" key="1">
    <citation type="submission" date="2013-01" db="EMBL/GenBank/DDBJ databases">
        <title>The Genome Sequence of Clostridium clostridioforme 90A8.</title>
        <authorList>
            <consortium name="The Broad Institute Genome Sequencing Platform"/>
            <person name="Earl A."/>
            <person name="Ward D."/>
            <person name="Feldgarden M."/>
            <person name="Gevers D."/>
            <person name="Courvalin P."/>
            <person name="Lambert T."/>
            <person name="Walker B."/>
            <person name="Young S.K."/>
            <person name="Zeng Q."/>
            <person name="Gargeya S."/>
            <person name="Fitzgerald M."/>
            <person name="Haas B."/>
            <person name="Abouelleil A."/>
            <person name="Alvarado L."/>
            <person name="Arachchi H.M."/>
            <person name="Berlin A.M."/>
            <person name="Chapman S.B."/>
            <person name="Dewar J."/>
            <person name="Goldberg J."/>
            <person name="Griggs A."/>
            <person name="Gujja S."/>
            <person name="Hansen M."/>
            <person name="Howarth C."/>
            <person name="Imamovic A."/>
            <person name="Larimer J."/>
            <person name="McCowan C."/>
            <person name="Murphy C."/>
            <person name="Neiman D."/>
            <person name="Pearson M."/>
            <person name="Priest M."/>
            <person name="Roberts A."/>
            <person name="Saif S."/>
            <person name="Shea T."/>
            <person name="Sisk P."/>
            <person name="Sykes S."/>
            <person name="Wortman J."/>
            <person name="Nusbaum C."/>
            <person name="Birren B."/>
        </authorList>
    </citation>
    <scope>NUCLEOTIDE SEQUENCE [LARGE SCALE GENOMIC DNA]</scope>
    <source>
        <strain evidence="2 3">90A8</strain>
    </source>
</reference>
<dbReference type="GO" id="GO:0016810">
    <property type="term" value="F:hydrolase activity, acting on carbon-nitrogen (but not peptide) bonds"/>
    <property type="evidence" value="ECO:0007669"/>
    <property type="project" value="InterPro"/>
</dbReference>
<dbReference type="Gene3D" id="3.20.20.140">
    <property type="entry name" value="Metal-dependent hydrolases"/>
    <property type="match status" value="1"/>
</dbReference>
<evidence type="ECO:0000313" key="3">
    <source>
        <dbReference type="Proteomes" id="UP000013085"/>
    </source>
</evidence>
<evidence type="ECO:0000313" key="2">
    <source>
        <dbReference type="EMBL" id="ENZ15218.1"/>
    </source>
</evidence>
<accession>A0A0E2HPN5</accession>
<dbReference type="SUPFAM" id="SSF51338">
    <property type="entry name" value="Composite domain of metallo-dependent hydrolases"/>
    <property type="match status" value="1"/>
</dbReference>
<organism evidence="2 3">
    <name type="scientific">[Clostridium] clostridioforme 90A8</name>
    <dbReference type="NCBI Taxonomy" id="999408"/>
    <lineage>
        <taxon>Bacteria</taxon>
        <taxon>Bacillati</taxon>
        <taxon>Bacillota</taxon>
        <taxon>Clostridia</taxon>
        <taxon>Lachnospirales</taxon>
        <taxon>Lachnospiraceae</taxon>
        <taxon>Enterocloster</taxon>
    </lineage>
</organism>